<evidence type="ECO:0000256" key="1">
    <source>
        <dbReference type="ARBA" id="ARBA00007879"/>
    </source>
</evidence>
<comment type="caution">
    <text evidence="11">The sequence shown here is derived from an EMBL/GenBank/DDBJ whole genome shotgun (WGS) entry which is preliminary data.</text>
</comment>
<name>A0A9P4J8A4_9PEZI</name>
<dbReference type="GO" id="GO:0046872">
    <property type="term" value="F:metal ion binding"/>
    <property type="evidence" value="ECO:0007669"/>
    <property type="project" value="UniProtKB-KW"/>
</dbReference>
<keyword evidence="5" id="KW-0560">Oxidoreductase</keyword>
<dbReference type="GO" id="GO:0005634">
    <property type="term" value="C:nucleus"/>
    <property type="evidence" value="ECO:0007669"/>
    <property type="project" value="TreeGrafter"/>
</dbReference>
<dbReference type="AlphaFoldDB" id="A0A9P4J8A4"/>
<dbReference type="GO" id="GO:0005737">
    <property type="term" value="C:cytoplasm"/>
    <property type="evidence" value="ECO:0007669"/>
    <property type="project" value="TreeGrafter"/>
</dbReference>
<reference evidence="11" key="1">
    <citation type="journal article" date="2020" name="Stud. Mycol.">
        <title>101 Dothideomycetes genomes: a test case for predicting lifestyles and emergence of pathogens.</title>
        <authorList>
            <person name="Haridas S."/>
            <person name="Albert R."/>
            <person name="Binder M."/>
            <person name="Bloem J."/>
            <person name="Labutti K."/>
            <person name="Salamov A."/>
            <person name="Andreopoulos B."/>
            <person name="Baker S."/>
            <person name="Barry K."/>
            <person name="Bills G."/>
            <person name="Bluhm B."/>
            <person name="Cannon C."/>
            <person name="Castanera R."/>
            <person name="Culley D."/>
            <person name="Daum C."/>
            <person name="Ezra D."/>
            <person name="Gonzalez J."/>
            <person name="Henrissat B."/>
            <person name="Kuo A."/>
            <person name="Liang C."/>
            <person name="Lipzen A."/>
            <person name="Lutzoni F."/>
            <person name="Magnuson J."/>
            <person name="Mondo S."/>
            <person name="Nolan M."/>
            <person name="Ohm R."/>
            <person name="Pangilinan J."/>
            <person name="Park H.-J."/>
            <person name="Ramirez L."/>
            <person name="Alfaro M."/>
            <person name="Sun H."/>
            <person name="Tritt A."/>
            <person name="Yoshinaga Y."/>
            <person name="Zwiers L.-H."/>
            <person name="Turgeon B."/>
            <person name="Goodwin S."/>
            <person name="Spatafora J."/>
            <person name="Crous P."/>
            <person name="Grigoriev I."/>
        </authorList>
    </citation>
    <scope>NUCLEOTIDE SEQUENCE</scope>
    <source>
        <strain evidence="11">CBS 260.36</strain>
    </source>
</reference>
<evidence type="ECO:0000313" key="12">
    <source>
        <dbReference type="Proteomes" id="UP000799439"/>
    </source>
</evidence>
<dbReference type="PANTHER" id="PTHR16557:SF2">
    <property type="entry name" value="NUCLEIC ACID DIOXYGENASE ALKBH1"/>
    <property type="match status" value="1"/>
</dbReference>
<evidence type="ECO:0000256" key="6">
    <source>
        <dbReference type="ARBA" id="ARBA00023004"/>
    </source>
</evidence>
<accession>A0A9P4J8A4</accession>
<comment type="cofactor">
    <cofactor evidence="9">
        <name>Fe(2+)</name>
        <dbReference type="ChEBI" id="CHEBI:29033"/>
    </cofactor>
    <text evidence="9">Binds 1 Fe(2+) ion per subunit.</text>
</comment>
<dbReference type="Gene3D" id="2.60.120.590">
    <property type="entry name" value="Alpha-ketoglutarate-dependent dioxygenase AlkB-like"/>
    <property type="match status" value="1"/>
</dbReference>
<keyword evidence="12" id="KW-1185">Reference proteome</keyword>
<keyword evidence="3 9" id="KW-0479">Metal-binding</keyword>
<dbReference type="InterPro" id="IPR005123">
    <property type="entry name" value="Oxoglu/Fe-dep_dioxygenase_dom"/>
</dbReference>
<comment type="catalytic activity">
    <reaction evidence="8">
        <text>an N(6)-methyladenosine in mRNA + 2-oxoglutarate + O2 = an adenosine in mRNA + formaldehyde + succinate + CO2</text>
        <dbReference type="Rhea" id="RHEA:49520"/>
        <dbReference type="Rhea" id="RHEA-COMP:12414"/>
        <dbReference type="Rhea" id="RHEA-COMP:12417"/>
        <dbReference type="ChEBI" id="CHEBI:15379"/>
        <dbReference type="ChEBI" id="CHEBI:16526"/>
        <dbReference type="ChEBI" id="CHEBI:16810"/>
        <dbReference type="ChEBI" id="CHEBI:16842"/>
        <dbReference type="ChEBI" id="CHEBI:30031"/>
        <dbReference type="ChEBI" id="CHEBI:74411"/>
        <dbReference type="ChEBI" id="CHEBI:74449"/>
        <dbReference type="EC" id="1.14.11.53"/>
    </reaction>
    <physiologicalReaction direction="left-to-right" evidence="8">
        <dbReference type="Rhea" id="RHEA:49521"/>
    </physiologicalReaction>
</comment>
<comment type="similarity">
    <text evidence="1">Belongs to the alkB family.</text>
</comment>
<feature type="binding site" evidence="9">
    <location>
        <position position="233"/>
    </location>
    <ligand>
        <name>Fe cation</name>
        <dbReference type="ChEBI" id="CHEBI:24875"/>
        <note>catalytic</note>
    </ligand>
</feature>
<evidence type="ECO:0000313" key="11">
    <source>
        <dbReference type="EMBL" id="KAF2157192.1"/>
    </source>
</evidence>
<evidence type="ECO:0000256" key="4">
    <source>
        <dbReference type="ARBA" id="ARBA00022964"/>
    </source>
</evidence>
<dbReference type="SUPFAM" id="SSF51197">
    <property type="entry name" value="Clavaminate synthase-like"/>
    <property type="match status" value="1"/>
</dbReference>
<organism evidence="11 12">
    <name type="scientific">Myriangium duriaei CBS 260.36</name>
    <dbReference type="NCBI Taxonomy" id="1168546"/>
    <lineage>
        <taxon>Eukaryota</taxon>
        <taxon>Fungi</taxon>
        <taxon>Dikarya</taxon>
        <taxon>Ascomycota</taxon>
        <taxon>Pezizomycotina</taxon>
        <taxon>Dothideomycetes</taxon>
        <taxon>Dothideomycetidae</taxon>
        <taxon>Myriangiales</taxon>
        <taxon>Myriangiaceae</taxon>
        <taxon>Myriangium</taxon>
    </lineage>
</organism>
<dbReference type="FunFam" id="2.60.120.590:FF:000014">
    <property type="entry name" value="Oxidoreductase, 2OG-Fe(II) oxygenase family family"/>
    <property type="match status" value="1"/>
</dbReference>
<keyword evidence="4" id="KW-0223">Dioxygenase</keyword>
<dbReference type="EMBL" id="ML996081">
    <property type="protein sequence ID" value="KAF2157192.1"/>
    <property type="molecule type" value="Genomic_DNA"/>
</dbReference>
<keyword evidence="6 9" id="KW-0408">Iron</keyword>
<dbReference type="PANTHER" id="PTHR16557">
    <property type="entry name" value="ALKYLATED DNA REPAIR PROTEIN ALKB-RELATED"/>
    <property type="match status" value="1"/>
</dbReference>
<dbReference type="GO" id="GO:1990931">
    <property type="term" value="F:mRNA N6-methyladenosine dioxygenase activity"/>
    <property type="evidence" value="ECO:0007669"/>
    <property type="project" value="UniProtKB-EC"/>
</dbReference>
<protein>
    <recommendedName>
        <fullName evidence="2">mRNA N(6)-methyladenine demethylase</fullName>
        <ecNumber evidence="2">1.14.11.53</ecNumber>
    </recommendedName>
</protein>
<proteinExistence type="inferred from homology"/>
<evidence type="ECO:0000259" key="10">
    <source>
        <dbReference type="PROSITE" id="PS51471"/>
    </source>
</evidence>
<sequence>MSGLDAHVKPPTDLRNEFKRHQKATTASLDLAQDIFDPVRGSYGGFVEAPSANRALSMPIDLVEVVHHFMETKSSTEPQSPIAGYEHPDLPGLYVFPSLLPSAVQISLLDRLFHRDASNTHHRTNLHLHYDLEYPSDHALSFFDNTSSDIIHNPKDPHVHKSLPVSSMLRKKLRWITLGGQYDWSAKVYPTTEPPPFPPDIAALIDGIFPSMKAEAAILNLYSAGDTLSLHRDVSEFCNRPLASFSLGCDGLFLVGLSPSPNEPSKFATLRLRSGDIVVMSDESRFAWHGVPKILEGTCPDYLADWPCVAGSEDEQRFANWKGWMAGKRINLNVRQMYDGSTSQSTGT</sequence>
<evidence type="ECO:0000256" key="9">
    <source>
        <dbReference type="PIRSR" id="PIRSR604574-2"/>
    </source>
</evidence>
<dbReference type="EC" id="1.14.11.53" evidence="2"/>
<evidence type="ECO:0000256" key="3">
    <source>
        <dbReference type="ARBA" id="ARBA00022723"/>
    </source>
</evidence>
<feature type="binding site" evidence="9">
    <location>
        <position position="289"/>
    </location>
    <ligand>
        <name>Fe cation</name>
        <dbReference type="ChEBI" id="CHEBI:24875"/>
        <note>catalytic</note>
    </ligand>
</feature>
<keyword evidence="7" id="KW-0843">Virulence</keyword>
<dbReference type="InterPro" id="IPR037151">
    <property type="entry name" value="AlkB-like_sf"/>
</dbReference>
<dbReference type="PROSITE" id="PS51471">
    <property type="entry name" value="FE2OG_OXY"/>
    <property type="match status" value="1"/>
</dbReference>
<dbReference type="OrthoDB" id="6614653at2759"/>
<feature type="binding site" evidence="9">
    <location>
        <position position="231"/>
    </location>
    <ligand>
        <name>Fe cation</name>
        <dbReference type="ChEBI" id="CHEBI:24875"/>
        <note>catalytic</note>
    </ligand>
</feature>
<dbReference type="Pfam" id="PF13532">
    <property type="entry name" value="2OG-FeII_Oxy_2"/>
    <property type="match status" value="1"/>
</dbReference>
<gene>
    <name evidence="11" type="ORF">K461DRAFT_219019</name>
</gene>
<dbReference type="Proteomes" id="UP000799439">
    <property type="component" value="Unassembled WGS sequence"/>
</dbReference>
<evidence type="ECO:0000256" key="5">
    <source>
        <dbReference type="ARBA" id="ARBA00023002"/>
    </source>
</evidence>
<feature type="domain" description="Fe2OG dioxygenase" evidence="10">
    <location>
        <begin position="213"/>
        <end position="338"/>
    </location>
</feature>
<evidence type="ECO:0000256" key="8">
    <source>
        <dbReference type="ARBA" id="ARBA00047565"/>
    </source>
</evidence>
<evidence type="ECO:0000256" key="2">
    <source>
        <dbReference type="ARBA" id="ARBA00012931"/>
    </source>
</evidence>
<dbReference type="InterPro" id="IPR027450">
    <property type="entry name" value="AlkB-like"/>
</dbReference>
<evidence type="ECO:0000256" key="7">
    <source>
        <dbReference type="ARBA" id="ARBA00023026"/>
    </source>
</evidence>
<dbReference type="InterPro" id="IPR004574">
    <property type="entry name" value="Alkb"/>
</dbReference>